<dbReference type="PANTHER" id="PTHR43046:SF12">
    <property type="entry name" value="GDP-MANNOSE MANNOSYL HYDROLASE"/>
    <property type="match status" value="1"/>
</dbReference>
<dbReference type="SUPFAM" id="SSF55811">
    <property type="entry name" value="Nudix"/>
    <property type="match status" value="1"/>
</dbReference>
<dbReference type="PROSITE" id="PS00893">
    <property type="entry name" value="NUDIX_BOX"/>
    <property type="match status" value="1"/>
</dbReference>
<dbReference type="RefSeq" id="WP_210599454.1">
    <property type="nucleotide sequence ID" value="NZ_JAGKSQ010000018.1"/>
</dbReference>
<proteinExistence type="inferred from homology"/>
<dbReference type="Gene3D" id="3.90.79.10">
    <property type="entry name" value="Nucleoside Triphosphate Pyrophosphohydrolase"/>
    <property type="match status" value="1"/>
</dbReference>
<dbReference type="EMBL" id="JAGKSQ010000018">
    <property type="protein sequence ID" value="MBP3953599.1"/>
    <property type="molecule type" value="Genomic_DNA"/>
</dbReference>
<reference evidence="6" key="1">
    <citation type="submission" date="2021-03" db="EMBL/GenBank/DDBJ databases">
        <title>Bacillus suaedae sp. nov., isolated from Suaeda aralocaspica.</title>
        <authorList>
            <person name="Lei R.F.R."/>
        </authorList>
    </citation>
    <scope>NUCLEOTIDE SEQUENCE</scope>
    <source>
        <strain evidence="6">YZJH907-2</strain>
    </source>
</reference>
<dbReference type="GO" id="GO:0016787">
    <property type="term" value="F:hydrolase activity"/>
    <property type="evidence" value="ECO:0007669"/>
    <property type="project" value="UniProtKB-KW"/>
</dbReference>
<evidence type="ECO:0000256" key="2">
    <source>
        <dbReference type="ARBA" id="ARBA00022801"/>
    </source>
</evidence>
<dbReference type="Pfam" id="PF00293">
    <property type="entry name" value="NUDIX"/>
    <property type="match status" value="1"/>
</dbReference>
<comment type="caution">
    <text evidence="6">The sequence shown here is derived from an EMBL/GenBank/DDBJ whole genome shotgun (WGS) entry which is preliminary data.</text>
</comment>
<comment type="similarity">
    <text evidence="4">Belongs to the Nudix hydrolase family.</text>
</comment>
<dbReference type="InterPro" id="IPR020476">
    <property type="entry name" value="Nudix_hydrolase"/>
</dbReference>
<dbReference type="PROSITE" id="PS51462">
    <property type="entry name" value="NUDIX"/>
    <property type="match status" value="1"/>
</dbReference>
<evidence type="ECO:0000256" key="3">
    <source>
        <dbReference type="ARBA" id="ARBA00022842"/>
    </source>
</evidence>
<dbReference type="Proteomes" id="UP000678228">
    <property type="component" value="Unassembled WGS sequence"/>
</dbReference>
<dbReference type="InterPro" id="IPR000086">
    <property type="entry name" value="NUDIX_hydrolase_dom"/>
</dbReference>
<keyword evidence="3" id="KW-0460">Magnesium</keyword>
<protein>
    <submittedName>
        <fullName evidence="6">NUDIX hydrolase</fullName>
    </submittedName>
</protein>
<dbReference type="AlphaFoldDB" id="A0A940WVL2"/>
<name>A0A940WVL2_9BACI</name>
<evidence type="ECO:0000313" key="6">
    <source>
        <dbReference type="EMBL" id="MBP3953599.1"/>
    </source>
</evidence>
<dbReference type="InterPro" id="IPR020084">
    <property type="entry name" value="NUDIX_hydrolase_CS"/>
</dbReference>
<accession>A0A940WVL2</accession>
<organism evidence="6 7">
    <name type="scientific">Halalkalibacter suaedae</name>
    <dbReference type="NCBI Taxonomy" id="2822140"/>
    <lineage>
        <taxon>Bacteria</taxon>
        <taxon>Bacillati</taxon>
        <taxon>Bacillota</taxon>
        <taxon>Bacilli</taxon>
        <taxon>Bacillales</taxon>
        <taxon>Bacillaceae</taxon>
        <taxon>Halalkalibacter</taxon>
    </lineage>
</organism>
<dbReference type="CDD" id="cd02883">
    <property type="entry name" value="NUDIX_Hydrolase"/>
    <property type="match status" value="1"/>
</dbReference>
<evidence type="ECO:0000256" key="4">
    <source>
        <dbReference type="RuleBase" id="RU003476"/>
    </source>
</evidence>
<dbReference type="PANTHER" id="PTHR43046">
    <property type="entry name" value="GDP-MANNOSE MANNOSYL HYDROLASE"/>
    <property type="match status" value="1"/>
</dbReference>
<evidence type="ECO:0000256" key="1">
    <source>
        <dbReference type="ARBA" id="ARBA00001946"/>
    </source>
</evidence>
<comment type="cofactor">
    <cofactor evidence="1">
        <name>Mg(2+)</name>
        <dbReference type="ChEBI" id="CHEBI:18420"/>
    </cofactor>
</comment>
<dbReference type="InterPro" id="IPR015797">
    <property type="entry name" value="NUDIX_hydrolase-like_dom_sf"/>
</dbReference>
<feature type="domain" description="Nudix hydrolase" evidence="5">
    <location>
        <begin position="2"/>
        <end position="127"/>
    </location>
</feature>
<evidence type="ECO:0000313" key="7">
    <source>
        <dbReference type="Proteomes" id="UP000678228"/>
    </source>
</evidence>
<dbReference type="PRINTS" id="PR00502">
    <property type="entry name" value="NUDIXFAMILY"/>
</dbReference>
<keyword evidence="7" id="KW-1185">Reference proteome</keyword>
<sequence>MKRVDVVYTLLYDQTTNKVLLVLNKKNTKWSLPGGGVEWRETLREAAVREVQEETGYIVTVSSILAVNEAFLNKNHVHFFTFQGQILEVPEIIPIEKDILKVEWVDLEEADRLLTYYPDGVSRLISTAGVKYTLQE</sequence>
<keyword evidence="2 4" id="KW-0378">Hydrolase</keyword>
<gene>
    <name evidence="6" type="ORF">J7W16_21275</name>
</gene>
<evidence type="ECO:0000259" key="5">
    <source>
        <dbReference type="PROSITE" id="PS51462"/>
    </source>
</evidence>